<gene>
    <name evidence="1" type="ORF">HY36_16790</name>
</gene>
<accession>A0A059E1M4</accession>
<sequence>MQESIRSGNRELFEWLLLQDGHDFDVVDANSNSLLDICDMTGRLDWWPKILESWERPGEPMPSP</sequence>
<evidence type="ECO:0000313" key="1">
    <source>
        <dbReference type="EMBL" id="KCZ61427.1"/>
    </source>
</evidence>
<protein>
    <recommendedName>
        <fullName evidence="3">Ankyrin repeat domain-containing protein</fullName>
    </recommendedName>
</protein>
<organism evidence="1 2">
    <name type="scientific">Hyphomonas atlantica</name>
    <dbReference type="NCBI Taxonomy" id="1280948"/>
    <lineage>
        <taxon>Bacteria</taxon>
        <taxon>Pseudomonadati</taxon>
        <taxon>Pseudomonadota</taxon>
        <taxon>Alphaproteobacteria</taxon>
        <taxon>Hyphomonadales</taxon>
        <taxon>Hyphomonadaceae</taxon>
        <taxon>Hyphomonas</taxon>
    </lineage>
</organism>
<dbReference type="Proteomes" id="UP000024547">
    <property type="component" value="Unassembled WGS sequence"/>
</dbReference>
<name>A0A059E1M4_9PROT</name>
<dbReference type="EMBL" id="AWFH01000014">
    <property type="protein sequence ID" value="KCZ61427.1"/>
    <property type="molecule type" value="Genomic_DNA"/>
</dbReference>
<reference evidence="1 2" key="1">
    <citation type="journal article" date="2014" name="Antonie Van Leeuwenhoek">
        <title>Hyphomonas beringensis sp. nov. and Hyphomonas chukchiensis sp. nov., isolated from surface seawater of the Bering Sea and Chukchi Sea.</title>
        <authorList>
            <person name="Li C."/>
            <person name="Lai Q."/>
            <person name="Li G."/>
            <person name="Dong C."/>
            <person name="Wang J."/>
            <person name="Liao Y."/>
            <person name="Shao Z."/>
        </authorList>
    </citation>
    <scope>NUCLEOTIDE SEQUENCE [LARGE SCALE GENOMIC DNA]</scope>
    <source>
        <strain evidence="1 2">22II1-22F38</strain>
    </source>
</reference>
<proteinExistence type="predicted"/>
<keyword evidence="2" id="KW-1185">Reference proteome</keyword>
<dbReference type="AlphaFoldDB" id="A0A059E1M4"/>
<comment type="caution">
    <text evidence="1">The sequence shown here is derived from an EMBL/GenBank/DDBJ whole genome shotgun (WGS) entry which is preliminary data.</text>
</comment>
<evidence type="ECO:0008006" key="3">
    <source>
        <dbReference type="Google" id="ProtNLM"/>
    </source>
</evidence>
<evidence type="ECO:0000313" key="2">
    <source>
        <dbReference type="Proteomes" id="UP000024547"/>
    </source>
</evidence>